<dbReference type="Proteomes" id="UP001246858">
    <property type="component" value="Unassembled WGS sequence"/>
</dbReference>
<protein>
    <submittedName>
        <fullName evidence="1">Ferric-dicitrate binding protein FerR (Iron transport regulator)</fullName>
    </submittedName>
</protein>
<evidence type="ECO:0000313" key="2">
    <source>
        <dbReference type="Proteomes" id="UP001246858"/>
    </source>
</evidence>
<sequence length="371" mass="42070">MDRQEIFELVRKYNRGRCTPEEEALLETWYVNKTELYHTELSEPEIESALQEVYASLPNPVKKMRLWTRIAVAAAAVAAIVFGVWFYTNEIASALKTHRNDVAYKNDIAPGKSTAILTLANGKSFSLSEAKAGVIVGEDKLTYNDNTPVVNERPLLNSQDDGKNTEMKLSTPRGGTYQITLSDGTKVWLNSATSLTYTMARNSKGERRVKLEGEAYFEVARDKRHPFIVSSNKQEVKVLGTHFNISSYTDDPNAKTTLLEGSVDVNGQILEPNQLAVNHNGKINVWPADIESAMAWKRDEFSFNDEELGSIMKKIARWYDVEVYYEDPQMASAKFWGTISRFKNISDVLRMLEKTNKVQFKLEGRRIMVTK</sequence>
<gene>
    <name evidence="1" type="ORF">J2X78_002916</name>
</gene>
<evidence type="ECO:0000313" key="1">
    <source>
        <dbReference type="EMBL" id="MDR6784351.1"/>
    </source>
</evidence>
<name>A0ACC6KZ50_9SPHI</name>
<dbReference type="EMBL" id="JAVDTF010000002">
    <property type="protein sequence ID" value="MDR6784351.1"/>
    <property type="molecule type" value="Genomic_DNA"/>
</dbReference>
<reference evidence="1" key="1">
    <citation type="submission" date="2023-07" db="EMBL/GenBank/DDBJ databases">
        <title>Sorghum-associated microbial communities from plants grown in Nebraska, USA.</title>
        <authorList>
            <person name="Schachtman D."/>
        </authorList>
    </citation>
    <scope>NUCLEOTIDE SEQUENCE</scope>
    <source>
        <strain evidence="1">2697</strain>
    </source>
</reference>
<proteinExistence type="predicted"/>
<accession>A0ACC6KZ50</accession>
<organism evidence="1 2">
    <name type="scientific">Pedobacter africanus</name>
    <dbReference type="NCBI Taxonomy" id="151894"/>
    <lineage>
        <taxon>Bacteria</taxon>
        <taxon>Pseudomonadati</taxon>
        <taxon>Bacteroidota</taxon>
        <taxon>Sphingobacteriia</taxon>
        <taxon>Sphingobacteriales</taxon>
        <taxon>Sphingobacteriaceae</taxon>
        <taxon>Pedobacter</taxon>
    </lineage>
</organism>
<comment type="caution">
    <text evidence="1">The sequence shown here is derived from an EMBL/GenBank/DDBJ whole genome shotgun (WGS) entry which is preliminary data.</text>
</comment>
<keyword evidence="2" id="KW-1185">Reference proteome</keyword>